<accession>A0A414K4P7</accession>
<evidence type="ECO:0000313" key="3">
    <source>
        <dbReference type="Proteomes" id="UP000283928"/>
    </source>
</evidence>
<dbReference type="AlphaFoldDB" id="A0A414K4P7"/>
<evidence type="ECO:0000313" key="2">
    <source>
        <dbReference type="EMBL" id="RHE67522.1"/>
    </source>
</evidence>
<dbReference type="InterPro" id="IPR034139">
    <property type="entry name" value="TOPRIM_OLD"/>
</dbReference>
<reference evidence="2 3" key="1">
    <citation type="submission" date="2018-08" db="EMBL/GenBank/DDBJ databases">
        <title>A genome reference for cultivated species of the human gut microbiota.</title>
        <authorList>
            <person name="Zou Y."/>
            <person name="Xue W."/>
            <person name="Luo G."/>
        </authorList>
    </citation>
    <scope>NUCLEOTIDE SEQUENCE [LARGE SCALE GENOMIC DNA]</scope>
    <source>
        <strain evidence="2 3">AM27-32LB</strain>
    </source>
</reference>
<protein>
    <recommendedName>
        <fullName evidence="1">OLD protein-like TOPRIM domain-containing protein</fullName>
    </recommendedName>
</protein>
<dbReference type="CDD" id="cd01026">
    <property type="entry name" value="TOPRIM_OLD"/>
    <property type="match status" value="1"/>
</dbReference>
<sequence>MFSKCIIFVEGDTENGAIPVFAERMGLDMDERGIGVIKLDGADSVKRCMALYKSFGIKSIALIDKDKKESYSSEPDIYFTKANDYEEDVYDNFKLTDYLKSCKELSGVEPYIPILRREGLNFNPGQFVENPANIEIDDTLQMKIMVENKDRELQKLKQSKNAAKGAVLAGYVTVIPPAFEKIINKLIKEVK</sequence>
<dbReference type="EMBL" id="QSKO01000081">
    <property type="protein sequence ID" value="RHE67522.1"/>
    <property type="molecule type" value="Genomic_DNA"/>
</dbReference>
<proteinExistence type="predicted"/>
<gene>
    <name evidence="2" type="ORF">DW723_18460</name>
</gene>
<organism evidence="2 3">
    <name type="scientific">Blautia obeum</name>
    <dbReference type="NCBI Taxonomy" id="40520"/>
    <lineage>
        <taxon>Bacteria</taxon>
        <taxon>Bacillati</taxon>
        <taxon>Bacillota</taxon>
        <taxon>Clostridia</taxon>
        <taxon>Lachnospirales</taxon>
        <taxon>Lachnospiraceae</taxon>
        <taxon>Blautia</taxon>
    </lineage>
</organism>
<feature type="domain" description="OLD protein-like TOPRIM" evidence="1">
    <location>
        <begin position="1"/>
        <end position="66"/>
    </location>
</feature>
<dbReference type="Proteomes" id="UP000283928">
    <property type="component" value="Unassembled WGS sequence"/>
</dbReference>
<name>A0A414K4P7_9FIRM</name>
<evidence type="ECO:0000259" key="1">
    <source>
        <dbReference type="Pfam" id="PF20469"/>
    </source>
</evidence>
<dbReference type="Pfam" id="PF20469">
    <property type="entry name" value="OLD-like_TOPRIM"/>
    <property type="match status" value="1"/>
</dbReference>
<comment type="caution">
    <text evidence="2">The sequence shown here is derived from an EMBL/GenBank/DDBJ whole genome shotgun (WGS) entry which is preliminary data.</text>
</comment>